<gene>
    <name evidence="2" type="ORF">BS47DRAFT_1458641</name>
</gene>
<evidence type="ECO:0000313" key="2">
    <source>
        <dbReference type="EMBL" id="KAF9502850.1"/>
    </source>
</evidence>
<dbReference type="EMBL" id="MU129567">
    <property type="protein sequence ID" value="KAF9502850.1"/>
    <property type="molecule type" value="Genomic_DNA"/>
</dbReference>
<organism evidence="2 3">
    <name type="scientific">Hydnum rufescens UP504</name>
    <dbReference type="NCBI Taxonomy" id="1448309"/>
    <lineage>
        <taxon>Eukaryota</taxon>
        <taxon>Fungi</taxon>
        <taxon>Dikarya</taxon>
        <taxon>Basidiomycota</taxon>
        <taxon>Agaricomycotina</taxon>
        <taxon>Agaricomycetes</taxon>
        <taxon>Cantharellales</taxon>
        <taxon>Hydnaceae</taxon>
        <taxon>Hydnum</taxon>
    </lineage>
</organism>
<sequence length="167" mass="18621">MTMQHAKEHPQMKPGTKNAQHRATGTPDKPHLLQQMVKQNDNPPNKPTQLPPGNDDVTRQNNRCQTKHTNDDQPDQTQESTTHPLWQMNPTPAEVGVVIFKVSILLNPHPPTEAMTPLSENMQPWVRGNPNGAPRSATKSALVRPKNMALFGPKQALDHWGPKGCFQ</sequence>
<evidence type="ECO:0000313" key="3">
    <source>
        <dbReference type="Proteomes" id="UP000886523"/>
    </source>
</evidence>
<reference evidence="2" key="1">
    <citation type="journal article" date="2020" name="Nat. Commun.">
        <title>Large-scale genome sequencing of mycorrhizal fungi provides insights into the early evolution of symbiotic traits.</title>
        <authorList>
            <person name="Miyauchi S."/>
            <person name="Kiss E."/>
            <person name="Kuo A."/>
            <person name="Drula E."/>
            <person name="Kohler A."/>
            <person name="Sanchez-Garcia M."/>
            <person name="Morin E."/>
            <person name="Andreopoulos B."/>
            <person name="Barry K.W."/>
            <person name="Bonito G."/>
            <person name="Buee M."/>
            <person name="Carver A."/>
            <person name="Chen C."/>
            <person name="Cichocki N."/>
            <person name="Clum A."/>
            <person name="Culley D."/>
            <person name="Crous P.W."/>
            <person name="Fauchery L."/>
            <person name="Girlanda M."/>
            <person name="Hayes R.D."/>
            <person name="Keri Z."/>
            <person name="LaButti K."/>
            <person name="Lipzen A."/>
            <person name="Lombard V."/>
            <person name="Magnuson J."/>
            <person name="Maillard F."/>
            <person name="Murat C."/>
            <person name="Nolan M."/>
            <person name="Ohm R.A."/>
            <person name="Pangilinan J."/>
            <person name="Pereira M.F."/>
            <person name="Perotto S."/>
            <person name="Peter M."/>
            <person name="Pfister S."/>
            <person name="Riley R."/>
            <person name="Sitrit Y."/>
            <person name="Stielow J.B."/>
            <person name="Szollosi G."/>
            <person name="Zifcakova L."/>
            <person name="Stursova M."/>
            <person name="Spatafora J.W."/>
            <person name="Tedersoo L."/>
            <person name="Vaario L.M."/>
            <person name="Yamada A."/>
            <person name="Yan M."/>
            <person name="Wang P."/>
            <person name="Xu J."/>
            <person name="Bruns T."/>
            <person name="Baldrian P."/>
            <person name="Vilgalys R."/>
            <person name="Dunand C."/>
            <person name="Henrissat B."/>
            <person name="Grigoriev I.V."/>
            <person name="Hibbett D."/>
            <person name="Nagy L.G."/>
            <person name="Martin F.M."/>
        </authorList>
    </citation>
    <scope>NUCLEOTIDE SEQUENCE</scope>
    <source>
        <strain evidence="2">UP504</strain>
    </source>
</reference>
<evidence type="ECO:0000256" key="1">
    <source>
        <dbReference type="SAM" id="MobiDB-lite"/>
    </source>
</evidence>
<feature type="compositionally biased region" description="Basic and acidic residues" evidence="1">
    <location>
        <begin position="1"/>
        <end position="11"/>
    </location>
</feature>
<proteinExistence type="predicted"/>
<protein>
    <submittedName>
        <fullName evidence="2">Uncharacterized protein</fullName>
    </submittedName>
</protein>
<feature type="compositionally biased region" description="Polar residues" evidence="1">
    <location>
        <begin position="75"/>
        <end position="89"/>
    </location>
</feature>
<dbReference type="AlphaFoldDB" id="A0A9P6AAY7"/>
<feature type="region of interest" description="Disordered" evidence="1">
    <location>
        <begin position="1"/>
        <end position="89"/>
    </location>
</feature>
<dbReference type="Proteomes" id="UP000886523">
    <property type="component" value="Unassembled WGS sequence"/>
</dbReference>
<comment type="caution">
    <text evidence="2">The sequence shown here is derived from an EMBL/GenBank/DDBJ whole genome shotgun (WGS) entry which is preliminary data.</text>
</comment>
<keyword evidence="3" id="KW-1185">Reference proteome</keyword>
<name>A0A9P6AAY7_9AGAM</name>
<accession>A0A9P6AAY7</accession>